<evidence type="ECO:0000259" key="8">
    <source>
        <dbReference type="Pfam" id="PF06018"/>
    </source>
</evidence>
<evidence type="ECO:0000256" key="1">
    <source>
        <dbReference type="ARBA" id="ARBA00022490"/>
    </source>
</evidence>
<dbReference type="Pfam" id="PF06018">
    <property type="entry name" value="CodY"/>
    <property type="match status" value="1"/>
</dbReference>
<feature type="DNA-binding region" description="H-T-H motif" evidence="7">
    <location>
        <begin position="208"/>
        <end position="227"/>
    </location>
</feature>
<evidence type="ECO:0000256" key="6">
    <source>
        <dbReference type="ARBA" id="ARBA00034538"/>
    </source>
</evidence>
<feature type="domain" description="Global transcriptional regulator CodY N-terminal" evidence="8">
    <location>
        <begin position="7"/>
        <end position="183"/>
    </location>
</feature>
<comment type="subcellular location">
    <subcellularLocation>
        <location evidence="7">Cytoplasm</location>
    </subcellularLocation>
</comment>
<dbReference type="KEGG" id="cthm:CFE_1601"/>
<dbReference type="InterPro" id="IPR014154">
    <property type="entry name" value="CodY"/>
</dbReference>
<keyword evidence="2 7" id="KW-0678">Repressor</keyword>
<keyword evidence="11" id="KW-1185">Reference proteome</keyword>
<keyword evidence="5 7" id="KW-0804">Transcription</keyword>
<feature type="domain" description="Global transcriptional regulator CodY C-terminal" evidence="9">
    <location>
        <begin position="202"/>
        <end position="260"/>
    </location>
</feature>
<evidence type="ECO:0000256" key="7">
    <source>
        <dbReference type="HAMAP-Rule" id="MF_00621"/>
    </source>
</evidence>
<dbReference type="GO" id="GO:0005737">
    <property type="term" value="C:cytoplasm"/>
    <property type="evidence" value="ECO:0007669"/>
    <property type="project" value="UniProtKB-SubCell"/>
</dbReference>
<dbReference type="InterPro" id="IPR029016">
    <property type="entry name" value="GAF-like_dom_sf"/>
</dbReference>
<dbReference type="GO" id="GO:0003677">
    <property type="term" value="F:DNA binding"/>
    <property type="evidence" value="ECO:0007669"/>
    <property type="project" value="UniProtKB-UniRule"/>
</dbReference>
<dbReference type="GO" id="GO:0005525">
    <property type="term" value="F:GTP binding"/>
    <property type="evidence" value="ECO:0007669"/>
    <property type="project" value="InterPro"/>
</dbReference>
<comment type="similarity">
    <text evidence="7">Belongs to the CodY family.</text>
</comment>
<dbReference type="InterPro" id="IPR036388">
    <property type="entry name" value="WH-like_DNA-bd_sf"/>
</dbReference>
<comment type="function">
    <text evidence="7">DNA-binding global transcriptional regulator which is involved in the adaptive response to starvation and acts by directly or indirectly controlling the expression of numerous genes in response to nutrient availability. During rapid exponential growth, CodY is highly active and represses genes whose products allow adaptation to nutrient depletion.</text>
</comment>
<proteinExistence type="inferred from homology"/>
<evidence type="ECO:0000256" key="3">
    <source>
        <dbReference type="ARBA" id="ARBA00023015"/>
    </source>
</evidence>
<dbReference type="Gene3D" id="3.30.450.40">
    <property type="match status" value="1"/>
</dbReference>
<dbReference type="PANTHER" id="PTHR40062:SF1">
    <property type="entry name" value="GLOBAL TRANSCRIPTIONAL REGULATOR CODY"/>
    <property type="match status" value="1"/>
</dbReference>
<dbReference type="GO" id="GO:0003700">
    <property type="term" value="F:DNA-binding transcription factor activity"/>
    <property type="evidence" value="ECO:0007669"/>
    <property type="project" value="InterPro"/>
</dbReference>
<dbReference type="NCBIfam" id="TIGR02787">
    <property type="entry name" value="codY_Gpos"/>
    <property type="match status" value="1"/>
</dbReference>
<keyword evidence="3 7" id="KW-0805">Transcription regulation</keyword>
<dbReference type="InterPro" id="IPR010312">
    <property type="entry name" value="Transc_reg_CodY_N"/>
</dbReference>
<keyword evidence="1 7" id="KW-0963">Cytoplasm</keyword>
<dbReference type="FunFam" id="1.10.10.10:FF:000034">
    <property type="entry name" value="GTP-sensing transcriptional pleiotropic repressor CodY"/>
    <property type="match status" value="1"/>
</dbReference>
<evidence type="ECO:0000256" key="2">
    <source>
        <dbReference type="ARBA" id="ARBA00022491"/>
    </source>
</evidence>
<dbReference type="EMBL" id="CP028491">
    <property type="protein sequence ID" value="AVX20779.1"/>
    <property type="molecule type" value="Genomic_DNA"/>
</dbReference>
<reference evidence="10 11" key="1">
    <citation type="submission" date="2018-04" db="EMBL/GenBank/DDBJ databases">
        <title>Genomic insights into metabolic versatility of Carboxydocella thermautotrophica capable of coupling hydrogenogenic CO oxidation with the reduction of Fe(III) minerals in Kamchatka hot springs.</title>
        <authorList>
            <person name="Toshchakov S.V."/>
            <person name="Tepliuk A.V."/>
            <person name="Gavrilov S.N."/>
            <person name="Kublanov I.V."/>
            <person name="Lebedinsky A.V."/>
            <person name="Bonch-Osmolovskaya E.A."/>
            <person name="Rusakov V.S."/>
            <person name="Chistyakova N.I."/>
            <person name="Korzhenkov A."/>
            <person name="Zavarsina D.G."/>
            <person name="Sokolova T.G."/>
        </authorList>
    </citation>
    <scope>NUCLEOTIDE SEQUENCE [LARGE SCALE GENOMIC DNA]</scope>
    <source>
        <strain evidence="10 11">019</strain>
    </source>
</reference>
<sequence length="263" mass="29185">MEEMEILLEKTRKINRLLQKAAGNPVDFEEMAKVLCDCVDANVYIVGRRGKVLGHAFMKKFECDTMVQIVEQAERFPEAYNEALLKVSDTCTDFHQRANTCVFEGGHTCIFSGKRTTVVPILGGGDRLGTLVLAKFNTEFSNADLILAEYGATVIGMEILRSKAERVEEEARKKAAVQIALATLSFSELEAVEHIFEELGGEEGLLVASKIADRVGITRSVIVNALRKFESAGVIESKSLGMKGTYIRVLNDRLLEELKKLKH</sequence>
<gene>
    <name evidence="7" type="primary">codY</name>
    <name evidence="10" type="ORF">CFE_1601</name>
</gene>
<accession>A0A2R4N183</accession>
<evidence type="ECO:0000313" key="11">
    <source>
        <dbReference type="Proteomes" id="UP000241323"/>
    </source>
</evidence>
<feature type="region of interest" description="GAF domain" evidence="7">
    <location>
        <begin position="1"/>
        <end position="160"/>
    </location>
</feature>
<keyword evidence="4 7" id="KW-0238">DNA-binding</keyword>
<dbReference type="HAMAP" id="MF_00621">
    <property type="entry name" value="HTH_type_CodY"/>
    <property type="match status" value="1"/>
</dbReference>
<evidence type="ECO:0000256" key="4">
    <source>
        <dbReference type="ARBA" id="ARBA00023125"/>
    </source>
</evidence>
<dbReference type="InterPro" id="IPR013198">
    <property type="entry name" value="GTP_trans_reg_CodY_C"/>
</dbReference>
<dbReference type="Pfam" id="PF08222">
    <property type="entry name" value="HTH_CodY"/>
    <property type="match status" value="1"/>
</dbReference>
<protein>
    <recommendedName>
        <fullName evidence="6 7">Global transcriptional regulator CodY</fullName>
    </recommendedName>
</protein>
<dbReference type="SUPFAM" id="SSF46785">
    <property type="entry name" value="Winged helix' DNA-binding domain"/>
    <property type="match status" value="1"/>
</dbReference>
<dbReference type="AlphaFoldDB" id="A0A2R4N183"/>
<dbReference type="Proteomes" id="UP000241323">
    <property type="component" value="Chromosome"/>
</dbReference>
<dbReference type="PIRSF" id="PIRSF011572">
    <property type="entry name" value="GTP_sensing_CodY"/>
    <property type="match status" value="1"/>
</dbReference>
<evidence type="ECO:0000256" key="5">
    <source>
        <dbReference type="ARBA" id="ARBA00023163"/>
    </source>
</evidence>
<dbReference type="NCBIfam" id="NF003170">
    <property type="entry name" value="PRK04158.1"/>
    <property type="match status" value="1"/>
</dbReference>
<dbReference type="InterPro" id="IPR036390">
    <property type="entry name" value="WH_DNA-bd_sf"/>
</dbReference>
<evidence type="ECO:0000313" key="10">
    <source>
        <dbReference type="EMBL" id="AVX20779.1"/>
    </source>
</evidence>
<name>A0A2R4N183_CARTR</name>
<organism evidence="10 11">
    <name type="scientific">Carboxydocella thermautotrophica</name>
    <dbReference type="NCBI Taxonomy" id="178899"/>
    <lineage>
        <taxon>Bacteria</taxon>
        <taxon>Bacillati</taxon>
        <taxon>Bacillota</taxon>
        <taxon>Clostridia</taxon>
        <taxon>Eubacteriales</taxon>
        <taxon>Clostridiales Family XVI. Incertae Sedis</taxon>
        <taxon>Carboxydocella</taxon>
    </lineage>
</organism>
<dbReference type="PANTHER" id="PTHR40062">
    <property type="entry name" value="GTP-SENSING TRANSCRIPTIONAL PLEIOTROPIC REPRESSOR CODY"/>
    <property type="match status" value="1"/>
</dbReference>
<dbReference type="GO" id="GO:0045892">
    <property type="term" value="P:negative regulation of DNA-templated transcription"/>
    <property type="evidence" value="ECO:0007669"/>
    <property type="project" value="UniProtKB-UniRule"/>
</dbReference>
<dbReference type="Gene3D" id="1.10.10.10">
    <property type="entry name" value="Winged helix-like DNA-binding domain superfamily/Winged helix DNA-binding domain"/>
    <property type="match status" value="1"/>
</dbReference>
<evidence type="ECO:0000259" key="9">
    <source>
        <dbReference type="Pfam" id="PF08222"/>
    </source>
</evidence>